<feature type="compositionally biased region" description="Basic and acidic residues" evidence="1">
    <location>
        <begin position="590"/>
        <end position="599"/>
    </location>
</feature>
<evidence type="ECO:0000313" key="4">
    <source>
        <dbReference type="EMBL" id="KAJ4485880.1"/>
    </source>
</evidence>
<name>A0A9W9DTI9_9AGAR</name>
<dbReference type="InterPro" id="IPR017884">
    <property type="entry name" value="SANT_dom"/>
</dbReference>
<reference evidence="4" key="1">
    <citation type="submission" date="2022-08" db="EMBL/GenBank/DDBJ databases">
        <title>A Global Phylogenomic Analysis of the Shiitake Genus Lentinula.</title>
        <authorList>
            <consortium name="DOE Joint Genome Institute"/>
            <person name="Sierra-Patev S."/>
            <person name="Min B."/>
            <person name="Naranjo-Ortiz M."/>
            <person name="Looney B."/>
            <person name="Konkel Z."/>
            <person name="Slot J.C."/>
            <person name="Sakamoto Y."/>
            <person name="Steenwyk J.L."/>
            <person name="Rokas A."/>
            <person name="Carro J."/>
            <person name="Camarero S."/>
            <person name="Ferreira P."/>
            <person name="Molpeceres G."/>
            <person name="Ruiz-Duenas F.J."/>
            <person name="Serrano A."/>
            <person name="Henrissat B."/>
            <person name="Drula E."/>
            <person name="Hughes K.W."/>
            <person name="Mata J.L."/>
            <person name="Ishikawa N.K."/>
            <person name="Vargas-Isla R."/>
            <person name="Ushijima S."/>
            <person name="Smith C.A."/>
            <person name="Ahrendt S."/>
            <person name="Andreopoulos W."/>
            <person name="He G."/>
            <person name="Labutti K."/>
            <person name="Lipzen A."/>
            <person name="Ng V."/>
            <person name="Riley R."/>
            <person name="Sandor L."/>
            <person name="Barry K."/>
            <person name="Martinez A.T."/>
            <person name="Xiao Y."/>
            <person name="Gibbons J.G."/>
            <person name="Terashima K."/>
            <person name="Grigoriev I.V."/>
            <person name="Hibbett D.S."/>
        </authorList>
    </citation>
    <scope>NUCLEOTIDE SEQUENCE</scope>
    <source>
        <strain evidence="4">JLM2183</strain>
    </source>
</reference>
<dbReference type="InterPro" id="IPR009057">
    <property type="entry name" value="Homeodomain-like_sf"/>
</dbReference>
<accession>A0A9W9DTI9</accession>
<evidence type="ECO:0000259" key="3">
    <source>
        <dbReference type="PROSITE" id="PS51293"/>
    </source>
</evidence>
<keyword evidence="5" id="KW-1185">Reference proteome</keyword>
<dbReference type="GO" id="GO:0001156">
    <property type="term" value="F:TFIIIC-class transcription factor complex binding"/>
    <property type="evidence" value="ECO:0007669"/>
    <property type="project" value="TreeGrafter"/>
</dbReference>
<evidence type="ECO:0008006" key="6">
    <source>
        <dbReference type="Google" id="ProtNLM"/>
    </source>
</evidence>
<dbReference type="EMBL" id="JAOTPV010000003">
    <property type="protein sequence ID" value="KAJ4485880.1"/>
    <property type="molecule type" value="Genomic_DNA"/>
</dbReference>
<evidence type="ECO:0000259" key="2">
    <source>
        <dbReference type="PROSITE" id="PS50090"/>
    </source>
</evidence>
<dbReference type="Proteomes" id="UP001150266">
    <property type="component" value="Unassembled WGS sequence"/>
</dbReference>
<feature type="region of interest" description="Disordered" evidence="1">
    <location>
        <begin position="179"/>
        <end position="306"/>
    </location>
</feature>
<evidence type="ECO:0000313" key="5">
    <source>
        <dbReference type="Proteomes" id="UP001150266"/>
    </source>
</evidence>
<sequence length="632" mass="68531">MTSRVQKGGPVFRPLARQKSRPAAVSQGPVSRQPSVVAEQEQSTPSLPSLTAPASLQVIPEPSFILPNAFDAPCPAPKPVVVPTVAPSVSMLPPTLNYTSSYSHAISTAMSHQGVPPPLPPSIAPTIPSVISTPSQPPLQPKPNTIIPLTQSSASLPPSGNVLHNSVTENTFMQPTPRSALNVENHNKPSHRGDSNATGEPVVQYSGPDENGEDVSDDNDAHYTSKGAVKQRRPRRSITRNITMDEEGSTVEARPKRRKRTAKGKGTSNDDVNDDVQKPRRKRRRKSRSPSLPPLNPDADPGEDIDPTVVTMASLCSDTGQGRVSSKAQEILNNHATWKASNRERRARMKIMMERKKYGQPEDEDAPVEISTSPNPAPVTPAAESSQSRQPSPPMNNPSASTAAANADLDSFDYSQNLTASRFNVQVRIGPNGETIIDEESLVVDRADDAENETSEYTHVIESDRSKFINSSTYGTKLRGTRWSVEETELFYEALSQYGENYELISYVLPGRDRKSCKNKFRAEDKKNPARINFSLNNSVPVDIATLSRMTGRDFSGPTPEIAMSRPAEPATSSSATAQIEAGPSGSTGVHDKHREKSSSKSRKRSRSRTAGPAEDGLMVIGDLDTFVDHGE</sequence>
<dbReference type="PROSITE" id="PS50090">
    <property type="entry name" value="MYB_LIKE"/>
    <property type="match status" value="1"/>
</dbReference>
<feature type="compositionally biased region" description="Basic residues" evidence="1">
    <location>
        <begin position="279"/>
        <end position="288"/>
    </location>
</feature>
<dbReference type="CDD" id="cd00167">
    <property type="entry name" value="SANT"/>
    <property type="match status" value="1"/>
</dbReference>
<feature type="compositionally biased region" description="Basic residues" evidence="1">
    <location>
        <begin position="229"/>
        <end position="238"/>
    </location>
</feature>
<feature type="compositionally biased region" description="Basic and acidic residues" evidence="1">
    <location>
        <begin position="185"/>
        <end position="194"/>
    </location>
</feature>
<dbReference type="GO" id="GO:0070898">
    <property type="term" value="P:RNA polymerase III preinitiation complex assembly"/>
    <property type="evidence" value="ECO:0007669"/>
    <property type="project" value="TreeGrafter"/>
</dbReference>
<dbReference type="PANTHER" id="PTHR22929">
    <property type="entry name" value="RNA POLYMERASE III TRANSCRIPTION INITIATION FACTOR B"/>
    <property type="match status" value="1"/>
</dbReference>
<feature type="region of interest" description="Disordered" evidence="1">
    <location>
        <begin position="551"/>
        <end position="632"/>
    </location>
</feature>
<dbReference type="AlphaFoldDB" id="A0A9W9DTI9"/>
<dbReference type="PROSITE" id="PS51293">
    <property type="entry name" value="SANT"/>
    <property type="match status" value="1"/>
</dbReference>
<evidence type="ECO:0000256" key="1">
    <source>
        <dbReference type="SAM" id="MobiDB-lite"/>
    </source>
</evidence>
<dbReference type="OrthoDB" id="272624at2759"/>
<dbReference type="Gene3D" id="1.10.10.60">
    <property type="entry name" value="Homeodomain-like"/>
    <property type="match status" value="1"/>
</dbReference>
<feature type="compositionally biased region" description="Polar residues" evidence="1">
    <location>
        <begin position="28"/>
        <end position="51"/>
    </location>
</feature>
<dbReference type="PANTHER" id="PTHR22929:SF0">
    <property type="entry name" value="TRANSCRIPTION FACTOR TFIIIB COMPONENT B'' HOMOLOG"/>
    <property type="match status" value="1"/>
</dbReference>
<protein>
    <recommendedName>
        <fullName evidence="6">Myb-like domain-containing protein</fullName>
    </recommendedName>
</protein>
<dbReference type="SUPFAM" id="SSF46689">
    <property type="entry name" value="Homeodomain-like"/>
    <property type="match status" value="1"/>
</dbReference>
<feature type="domain" description="Myb-like" evidence="2">
    <location>
        <begin position="475"/>
        <end position="522"/>
    </location>
</feature>
<feature type="domain" description="SANT" evidence="3">
    <location>
        <begin position="478"/>
        <end position="529"/>
    </location>
</feature>
<proteinExistence type="predicted"/>
<dbReference type="Pfam" id="PF15963">
    <property type="entry name" value="Myb_DNA-bind_7"/>
    <property type="match status" value="1"/>
</dbReference>
<comment type="caution">
    <text evidence="4">The sequence shown here is derived from an EMBL/GenBank/DDBJ whole genome shotgun (WGS) entry which is preliminary data.</text>
</comment>
<dbReference type="GO" id="GO:0000126">
    <property type="term" value="C:transcription factor TFIIIB complex"/>
    <property type="evidence" value="ECO:0007669"/>
    <property type="project" value="TreeGrafter"/>
</dbReference>
<feature type="region of interest" description="Disordered" evidence="1">
    <location>
        <begin position="1"/>
        <end position="51"/>
    </location>
</feature>
<organism evidence="4 5">
    <name type="scientific">Lentinula aciculospora</name>
    <dbReference type="NCBI Taxonomy" id="153920"/>
    <lineage>
        <taxon>Eukaryota</taxon>
        <taxon>Fungi</taxon>
        <taxon>Dikarya</taxon>
        <taxon>Basidiomycota</taxon>
        <taxon>Agaricomycotina</taxon>
        <taxon>Agaricomycetes</taxon>
        <taxon>Agaricomycetidae</taxon>
        <taxon>Agaricales</taxon>
        <taxon>Marasmiineae</taxon>
        <taxon>Omphalotaceae</taxon>
        <taxon>Lentinula</taxon>
    </lineage>
</organism>
<dbReference type="InterPro" id="IPR001005">
    <property type="entry name" value="SANT/Myb"/>
</dbReference>
<gene>
    <name evidence="4" type="ORF">J3R30DRAFT_3442662</name>
</gene>
<feature type="region of interest" description="Disordered" evidence="1">
    <location>
        <begin position="356"/>
        <end position="403"/>
    </location>
</feature>
<dbReference type="SMART" id="SM00717">
    <property type="entry name" value="SANT"/>
    <property type="match status" value="1"/>
</dbReference>
<dbReference type="InterPro" id="IPR039467">
    <property type="entry name" value="TFIIIB_B''_Myb"/>
</dbReference>